<dbReference type="AlphaFoldDB" id="A0AB39HG93"/>
<dbReference type="RefSeq" id="WP_306101225.1">
    <property type="nucleotide sequence ID" value="NZ_CP162601.1"/>
</dbReference>
<dbReference type="Gene3D" id="3.40.50.720">
    <property type="entry name" value="NAD(P)-binding Rossmann-like Domain"/>
    <property type="match status" value="1"/>
</dbReference>
<dbReference type="Pfam" id="PF02254">
    <property type="entry name" value="TrkA_N"/>
    <property type="match status" value="1"/>
</dbReference>
<evidence type="ECO:0000256" key="3">
    <source>
        <dbReference type="ARBA" id="ARBA00022449"/>
    </source>
</evidence>
<evidence type="ECO:0000256" key="1">
    <source>
        <dbReference type="ARBA" id="ARBA00004651"/>
    </source>
</evidence>
<keyword evidence="7" id="KW-0406">Ion transport</keyword>
<dbReference type="GO" id="GO:0006813">
    <property type="term" value="P:potassium ion transport"/>
    <property type="evidence" value="ECO:0007669"/>
    <property type="project" value="InterPro"/>
</dbReference>
<keyword evidence="8 9" id="KW-0472">Membrane</keyword>
<keyword evidence="4" id="KW-1003">Cell membrane</keyword>
<feature type="domain" description="Cation/H+ exchanger transmembrane" evidence="10">
    <location>
        <begin position="20"/>
        <end position="386"/>
    </location>
</feature>
<evidence type="ECO:0000256" key="8">
    <source>
        <dbReference type="ARBA" id="ARBA00023136"/>
    </source>
</evidence>
<dbReference type="InterPro" id="IPR003148">
    <property type="entry name" value="RCK_N"/>
</dbReference>
<feature type="transmembrane region" description="Helical" evidence="9">
    <location>
        <begin position="32"/>
        <end position="52"/>
    </location>
</feature>
<feature type="domain" description="RCK N-terminal" evidence="11">
    <location>
        <begin position="399"/>
        <end position="491"/>
    </location>
</feature>
<dbReference type="SUPFAM" id="SSF51735">
    <property type="entry name" value="NAD(P)-binding Rossmann-fold domains"/>
    <property type="match status" value="1"/>
</dbReference>
<feature type="transmembrane region" description="Helical" evidence="9">
    <location>
        <begin position="270"/>
        <end position="288"/>
    </location>
</feature>
<evidence type="ECO:0000256" key="9">
    <source>
        <dbReference type="SAM" id="Phobius"/>
    </source>
</evidence>
<feature type="transmembrane region" description="Helical" evidence="9">
    <location>
        <begin position="90"/>
        <end position="113"/>
    </location>
</feature>
<keyword evidence="6 9" id="KW-1133">Transmembrane helix</keyword>
<dbReference type="Gene3D" id="1.20.1530.20">
    <property type="match status" value="1"/>
</dbReference>
<dbReference type="GO" id="GO:1902600">
    <property type="term" value="P:proton transmembrane transport"/>
    <property type="evidence" value="ECO:0007669"/>
    <property type="project" value="InterPro"/>
</dbReference>
<feature type="transmembrane region" description="Helical" evidence="9">
    <location>
        <begin position="362"/>
        <end position="380"/>
    </location>
</feature>
<organism evidence="12">
    <name type="scientific">Vibrio sp. HB236076</name>
    <dbReference type="NCBI Taxonomy" id="3232307"/>
    <lineage>
        <taxon>Bacteria</taxon>
        <taxon>Pseudomonadati</taxon>
        <taxon>Pseudomonadota</taxon>
        <taxon>Gammaproteobacteria</taxon>
        <taxon>Vibrionales</taxon>
        <taxon>Vibrionaceae</taxon>
        <taxon>Vibrio</taxon>
    </lineage>
</organism>
<dbReference type="KEGG" id="vih:AB0763_03825"/>
<feature type="transmembrane region" description="Helical" evidence="9">
    <location>
        <begin position="216"/>
        <end position="236"/>
    </location>
</feature>
<evidence type="ECO:0000256" key="4">
    <source>
        <dbReference type="ARBA" id="ARBA00022475"/>
    </source>
</evidence>
<keyword evidence="5 9" id="KW-0812">Transmembrane</keyword>
<evidence type="ECO:0000256" key="7">
    <source>
        <dbReference type="ARBA" id="ARBA00023065"/>
    </source>
</evidence>
<keyword evidence="3" id="KW-0050">Antiport</keyword>
<gene>
    <name evidence="12" type="ORF">AB0763_03825</name>
</gene>
<feature type="transmembrane region" description="Helical" evidence="9">
    <location>
        <begin position="119"/>
        <end position="139"/>
    </location>
</feature>
<comment type="subcellular location">
    <subcellularLocation>
        <location evidence="1">Cell membrane</location>
        <topology evidence="1">Multi-pass membrane protein</topology>
    </subcellularLocation>
</comment>
<dbReference type="InterPro" id="IPR036291">
    <property type="entry name" value="NAD(P)-bd_dom_sf"/>
</dbReference>
<feature type="transmembrane region" description="Helical" evidence="9">
    <location>
        <begin position="183"/>
        <end position="204"/>
    </location>
</feature>
<feature type="transmembrane region" description="Helical" evidence="9">
    <location>
        <begin position="151"/>
        <end position="171"/>
    </location>
</feature>
<reference evidence="12" key="1">
    <citation type="submission" date="2024-07" db="EMBL/GenBank/DDBJ databases">
        <title>Genome Analysis of a Potential Novel Vibrio Species Secreting pH- and Thermo-stable Alginate Lyase and its Application in Producing Alginate Oligosaccharides.</title>
        <authorList>
            <person name="Huang H."/>
            <person name="Bao K."/>
        </authorList>
    </citation>
    <scope>NUCLEOTIDE SEQUENCE</scope>
    <source>
        <strain evidence="12">HB236076</strain>
    </source>
</reference>
<accession>A0AB39HG93</accession>
<evidence type="ECO:0000259" key="11">
    <source>
        <dbReference type="Pfam" id="PF02254"/>
    </source>
</evidence>
<feature type="transmembrane region" description="Helical" evidence="9">
    <location>
        <begin position="58"/>
        <end position="78"/>
    </location>
</feature>
<evidence type="ECO:0000259" key="10">
    <source>
        <dbReference type="Pfam" id="PF00999"/>
    </source>
</evidence>
<evidence type="ECO:0000313" key="12">
    <source>
        <dbReference type="EMBL" id="XDK25784.1"/>
    </source>
</evidence>
<feature type="transmembrane region" description="Helical" evidence="9">
    <location>
        <begin position="294"/>
        <end position="316"/>
    </location>
</feature>
<sequence length="607" mass="66688">MHDDYIALSVALIGVVGLGCQWLAWRLRLPAILFLLIAGIMAGPITGWLQPQQLLGDLLFPLISLAVAVVLFEGSLTLNFKEIRGVSNTVWSIVSIGALISWAITSVAAHYFLNFDWPLALLFGSLTVVTGPTVIVPLLRTVRPSTKLSNILRWEGILIDPLGALFVVMVYEFIISSSEAHSLHVFGLILLIGFGLGILSGKAMEMVLSRGLLPEYLQPFAVLSVVLGVFTLSNVIESESGLLTVTVMGMWLANAKEVRISHILHFKEHLTVLLITGLFILLAARIKITDFQALGWGALSVFLVILLVARPVSIFVSTLKSKLSWSEVAFLAWVAPRGIVAASISSLFAIKLSAVGMEEAELLVPLTFMVIIGTVILQSATARPLAVALKVANPAPRGFLIIGANDVARELAMALNKYNIRVLVTDSNWDYIRQARMAGLEHYHGNPISTHADEYLNLIGLGHVVALTRDQHFNIMACMQFLSYFGERNVYCLHKHANEKGSHKHHVAQEYHGQSLLGGQISYKKLASLINQGAEIKHTKLSDSFTYDDYLLQNKEHYVLPLFKVDAKERVTLCENPAQFEAKEGEIIVSLIKYQEGDKALIQAKAS</sequence>
<keyword evidence="2" id="KW-0813">Transport</keyword>
<dbReference type="GO" id="GO:0015297">
    <property type="term" value="F:antiporter activity"/>
    <property type="evidence" value="ECO:0007669"/>
    <property type="project" value="UniProtKB-KW"/>
</dbReference>
<dbReference type="PANTHER" id="PTHR32507">
    <property type="entry name" value="NA(+)/H(+) ANTIPORTER 1"/>
    <property type="match status" value="1"/>
</dbReference>
<feature type="transmembrane region" description="Helical" evidence="9">
    <location>
        <begin position="328"/>
        <end position="350"/>
    </location>
</feature>
<dbReference type="InterPro" id="IPR038770">
    <property type="entry name" value="Na+/solute_symporter_sf"/>
</dbReference>
<dbReference type="EMBL" id="CP162601">
    <property type="protein sequence ID" value="XDK25784.1"/>
    <property type="molecule type" value="Genomic_DNA"/>
</dbReference>
<feature type="transmembrane region" description="Helical" evidence="9">
    <location>
        <begin position="6"/>
        <end position="25"/>
    </location>
</feature>
<evidence type="ECO:0000256" key="2">
    <source>
        <dbReference type="ARBA" id="ARBA00022448"/>
    </source>
</evidence>
<evidence type="ECO:0000256" key="6">
    <source>
        <dbReference type="ARBA" id="ARBA00022989"/>
    </source>
</evidence>
<protein>
    <submittedName>
        <fullName evidence="12">Cation:proton antiporter</fullName>
    </submittedName>
</protein>
<evidence type="ECO:0000256" key="5">
    <source>
        <dbReference type="ARBA" id="ARBA00022692"/>
    </source>
</evidence>
<dbReference type="Pfam" id="PF00999">
    <property type="entry name" value="Na_H_Exchanger"/>
    <property type="match status" value="1"/>
</dbReference>
<dbReference type="InterPro" id="IPR006153">
    <property type="entry name" value="Cation/H_exchanger_TM"/>
</dbReference>
<dbReference type="PANTHER" id="PTHR32507:SF0">
    <property type="entry name" value="NA(+)_H(+) ANTIPORTER 2-RELATED"/>
    <property type="match status" value="1"/>
</dbReference>
<dbReference type="GO" id="GO:0005886">
    <property type="term" value="C:plasma membrane"/>
    <property type="evidence" value="ECO:0007669"/>
    <property type="project" value="UniProtKB-SubCell"/>
</dbReference>
<name>A0AB39HG93_9VIBR</name>
<proteinExistence type="predicted"/>